<evidence type="ECO:0000256" key="3">
    <source>
        <dbReference type="ARBA" id="ARBA00022558"/>
    </source>
</evidence>
<geneLocation type="plasmid" evidence="12">
    <name>pADAP</name>
</geneLocation>
<evidence type="ECO:0000256" key="4">
    <source>
        <dbReference type="ARBA" id="ARBA00022729"/>
    </source>
</evidence>
<evidence type="ECO:0000259" key="10">
    <source>
        <dbReference type="Pfam" id="PF00345"/>
    </source>
</evidence>
<dbReference type="InterPro" id="IPR018046">
    <property type="entry name" value="Pili_assmbl_chaperone_CS"/>
</dbReference>
<dbReference type="InterPro" id="IPR016148">
    <property type="entry name" value="Pili_assmbl_chaperone_C"/>
</dbReference>
<reference evidence="12" key="1">
    <citation type="journal article" date="2000" name="J. Bacteriol.">
        <title>Plasmid-located pathogenicity determinants of Serratia entomophila, the causal agent of amber disease of grass grub, show similarity to the insecticidal toxins of Photorhabdus luminescens.</title>
        <authorList>
            <person name="Hurst M.R."/>
            <person name="Glare T.R."/>
            <person name="Jackson T.A."/>
            <person name="Ronson C.W."/>
        </authorList>
    </citation>
    <scope>NUCLEOTIDE SEQUENCE</scope>
    <source>
        <strain evidence="12">A1MO2</strain>
        <plasmid evidence="12">pADAP</plasmid>
    </source>
</reference>
<dbReference type="Gene3D" id="2.60.40.10">
    <property type="entry name" value="Immunoglobulins"/>
    <property type="match status" value="2"/>
</dbReference>
<feature type="signal peptide" evidence="9">
    <location>
        <begin position="1"/>
        <end position="32"/>
    </location>
</feature>
<evidence type="ECO:0000256" key="5">
    <source>
        <dbReference type="ARBA" id="ARBA00022764"/>
    </source>
</evidence>
<gene>
    <name evidence="12" type="primary">sefG</name>
</gene>
<dbReference type="InterPro" id="IPR001829">
    <property type="entry name" value="Pili_assmbl_chaperone_bac"/>
</dbReference>
<dbReference type="InterPro" id="IPR036316">
    <property type="entry name" value="Pili_assmbl_chap_C_dom_sf"/>
</dbReference>
<dbReference type="GO" id="GO:0030288">
    <property type="term" value="C:outer membrane-bounded periplasmic space"/>
    <property type="evidence" value="ECO:0007669"/>
    <property type="project" value="InterPro"/>
</dbReference>
<dbReference type="SUPFAM" id="SSF49354">
    <property type="entry name" value="PapD-like"/>
    <property type="match status" value="1"/>
</dbReference>
<name>Q7BQT3_9GAMM</name>
<keyword evidence="7" id="KW-0393">Immunoglobulin domain</keyword>
<dbReference type="PRINTS" id="PR00969">
    <property type="entry name" value="CHAPERONPILI"/>
</dbReference>
<comment type="subcellular location">
    <subcellularLocation>
        <location evidence="1 8">Periplasm</location>
    </subcellularLocation>
</comment>
<protein>
    <submittedName>
        <fullName evidence="12">SefG</fullName>
    </submittedName>
</protein>
<reference evidence="12" key="3">
    <citation type="journal article" date="2004" name="J. Bacteriol.">
        <title>Cloning Serratia entomophila antifeeding genes--a putative defective prophage active against the grass grub Costelytra zealandica.</title>
        <authorList>
            <person name="Hurst M.R."/>
            <person name="Glare T.R."/>
            <person name="Jackson T.A."/>
        </authorList>
    </citation>
    <scope>NUCLEOTIDE SEQUENCE</scope>
    <source>
        <strain evidence="12">A1MO2</strain>
        <plasmid evidence="12">pADAP</plasmid>
    </source>
</reference>
<evidence type="ECO:0000256" key="8">
    <source>
        <dbReference type="RuleBase" id="RU003918"/>
    </source>
</evidence>
<dbReference type="GeneID" id="75025139"/>
<dbReference type="Pfam" id="PF02753">
    <property type="entry name" value="PapD_C"/>
    <property type="match status" value="1"/>
</dbReference>
<evidence type="ECO:0000256" key="6">
    <source>
        <dbReference type="ARBA" id="ARBA00023186"/>
    </source>
</evidence>
<keyword evidence="5" id="KW-0574">Periplasm</keyword>
<dbReference type="PANTHER" id="PTHR30251">
    <property type="entry name" value="PILUS ASSEMBLY CHAPERONE"/>
    <property type="match status" value="1"/>
</dbReference>
<dbReference type="PANTHER" id="PTHR30251:SF2">
    <property type="entry name" value="FIMBRIAL CHAPERONE YADV-RELATED"/>
    <property type="match status" value="1"/>
</dbReference>
<proteinExistence type="inferred from homology"/>
<dbReference type="RefSeq" id="WP_010895786.1">
    <property type="nucleotide sequence ID" value="NC_002523.5"/>
</dbReference>
<keyword evidence="3" id="KW-1029">Fimbrium biogenesis</keyword>
<feature type="domain" description="Pili assembly chaperone N-terminal" evidence="10">
    <location>
        <begin position="34"/>
        <end position="151"/>
    </location>
</feature>
<keyword evidence="12" id="KW-0614">Plasmid</keyword>
<feature type="domain" description="Pili assembly chaperone C-terminal" evidence="11">
    <location>
        <begin position="177"/>
        <end position="238"/>
    </location>
</feature>
<dbReference type="InterPro" id="IPR050643">
    <property type="entry name" value="Periplasmic_pilus_chap"/>
</dbReference>
<reference evidence="12" key="4">
    <citation type="submission" date="2017-12" db="EMBL/GenBank/DDBJ databases">
        <authorList>
            <person name="Hurst M.R.H."/>
        </authorList>
    </citation>
    <scope>NUCLEOTIDE SEQUENCE</scope>
    <source>
        <strain evidence="12">A1MO2</strain>
        <plasmid evidence="12">pADAP</plasmid>
    </source>
</reference>
<organism evidence="12">
    <name type="scientific">Serratia entomophila</name>
    <dbReference type="NCBI Taxonomy" id="42906"/>
    <lineage>
        <taxon>Bacteria</taxon>
        <taxon>Pseudomonadati</taxon>
        <taxon>Pseudomonadota</taxon>
        <taxon>Gammaproteobacteria</taxon>
        <taxon>Enterobacterales</taxon>
        <taxon>Yersiniaceae</taxon>
        <taxon>Serratia</taxon>
    </lineage>
</organism>
<dbReference type="EMBL" id="AF135182">
    <property type="protein sequence ID" value="AAR13153.1"/>
    <property type="molecule type" value="Genomic_DNA"/>
</dbReference>
<comment type="similarity">
    <text evidence="2 8">Belongs to the periplasmic pilus chaperone family.</text>
</comment>
<dbReference type="GO" id="GO:0071555">
    <property type="term" value="P:cell wall organization"/>
    <property type="evidence" value="ECO:0007669"/>
    <property type="project" value="InterPro"/>
</dbReference>
<reference evidence="12" key="2">
    <citation type="journal article" date="2003" name="Plasmid">
        <title>Peripheral sequences of the Serratia entomophila pADAP virulence-associated region.</title>
        <authorList>
            <person name="Hurst M.R."/>
            <person name="O'Callaghan M."/>
            <person name="Glare T.R."/>
        </authorList>
    </citation>
    <scope>NUCLEOTIDE SEQUENCE</scope>
    <source>
        <strain evidence="12">A1MO2</strain>
        <plasmid evidence="12">pADAP</plasmid>
    </source>
</reference>
<accession>Q7BQT3</accession>
<dbReference type="FunFam" id="2.60.40.10:FF:000458">
    <property type="entry name" value="Molecular chaperone FimC"/>
    <property type="match status" value="1"/>
</dbReference>
<evidence type="ECO:0000256" key="1">
    <source>
        <dbReference type="ARBA" id="ARBA00004418"/>
    </source>
</evidence>
<dbReference type="PROSITE" id="PS00635">
    <property type="entry name" value="PILI_CHAPERONE"/>
    <property type="match status" value="1"/>
</dbReference>
<dbReference type="InterPro" id="IPR008962">
    <property type="entry name" value="PapD-like_sf"/>
</dbReference>
<dbReference type="Pfam" id="PF00345">
    <property type="entry name" value="PapD_N"/>
    <property type="match status" value="1"/>
</dbReference>
<dbReference type="InterPro" id="IPR016147">
    <property type="entry name" value="Pili_assmbl_chaperone_N"/>
</dbReference>
<evidence type="ECO:0000259" key="11">
    <source>
        <dbReference type="Pfam" id="PF02753"/>
    </source>
</evidence>
<dbReference type="AlphaFoldDB" id="Q7BQT3"/>
<evidence type="ECO:0000256" key="7">
    <source>
        <dbReference type="ARBA" id="ARBA00023319"/>
    </source>
</evidence>
<evidence type="ECO:0000256" key="2">
    <source>
        <dbReference type="ARBA" id="ARBA00007399"/>
    </source>
</evidence>
<dbReference type="InterPro" id="IPR013783">
    <property type="entry name" value="Ig-like_fold"/>
</dbReference>
<evidence type="ECO:0000313" key="12">
    <source>
        <dbReference type="EMBL" id="AAR13153.1"/>
    </source>
</evidence>
<evidence type="ECO:0000256" key="9">
    <source>
        <dbReference type="SAM" id="SignalP"/>
    </source>
</evidence>
<dbReference type="SUPFAM" id="SSF49584">
    <property type="entry name" value="Periplasmic chaperone C-domain"/>
    <property type="match status" value="1"/>
</dbReference>
<sequence length="262" mass="29365">MNQTANKKMMIRQAAIMMLSVIVSSYTSVSLAALSVDHSRLILNEGEKAVSITVHNQNNHVPYLAQAWLEDASGQKISQPLVALPPIQRIEAGSKTSVRVQDINSHAQLPSDRESVFYFNLREVPPKSEKKNSLQLALQTRLKVFYRPKQLKVERNARTVPGMEKLSIRKEGKRYQVTNPTPYFITVVSARKILSGSNVDKFEPFLISPYETVTVNWNEGVLVNTLVLSTINDYGARVDVSFKCNNQFGCRVNNIAESGGER</sequence>
<keyword evidence="4 9" id="KW-0732">Signal</keyword>
<feature type="chain" id="PRO_5004287883" evidence="9">
    <location>
        <begin position="33"/>
        <end position="262"/>
    </location>
</feature>
<keyword evidence="6 8" id="KW-0143">Chaperone</keyword>